<feature type="transmembrane region" description="Helical" evidence="7">
    <location>
        <begin position="7"/>
        <end position="27"/>
    </location>
</feature>
<name>A0A4V3AT81_9BACI</name>
<evidence type="ECO:0000256" key="4">
    <source>
        <dbReference type="ARBA" id="ARBA00022692"/>
    </source>
</evidence>
<gene>
    <name evidence="10" type="ORF">E2K98_21240</name>
    <name evidence="9" type="ORF">RCG21_22605</name>
</gene>
<evidence type="ECO:0000256" key="6">
    <source>
        <dbReference type="ARBA" id="ARBA00023136"/>
    </source>
</evidence>
<dbReference type="Proteomes" id="UP001178888">
    <property type="component" value="Unassembled WGS sequence"/>
</dbReference>
<keyword evidence="3" id="KW-1003">Cell membrane</keyword>
<dbReference type="InterPro" id="IPR000620">
    <property type="entry name" value="EamA_dom"/>
</dbReference>
<evidence type="ECO:0000313" key="11">
    <source>
        <dbReference type="Proteomes" id="UP000295132"/>
    </source>
</evidence>
<evidence type="ECO:0000313" key="9">
    <source>
        <dbReference type="EMBL" id="MDQ6599090.1"/>
    </source>
</evidence>
<evidence type="ECO:0000256" key="2">
    <source>
        <dbReference type="ARBA" id="ARBA00007362"/>
    </source>
</evidence>
<reference evidence="9" key="2">
    <citation type="submission" date="2023-08" db="EMBL/GenBank/DDBJ databases">
        <title>Nitrogen cycling bacteria in agricultural field soils.</title>
        <authorList>
            <person name="Jang J."/>
        </authorList>
    </citation>
    <scope>NUCLEOTIDE SEQUENCE</scope>
    <source>
        <strain evidence="9">PS3-36</strain>
    </source>
</reference>
<accession>A0A4V3AT81</accession>
<feature type="domain" description="EamA" evidence="8">
    <location>
        <begin position="154"/>
        <end position="284"/>
    </location>
</feature>
<dbReference type="GO" id="GO:0005886">
    <property type="term" value="C:plasma membrane"/>
    <property type="evidence" value="ECO:0007669"/>
    <property type="project" value="UniProtKB-SubCell"/>
</dbReference>
<evidence type="ECO:0000259" key="8">
    <source>
        <dbReference type="Pfam" id="PF00892"/>
    </source>
</evidence>
<dbReference type="AlphaFoldDB" id="A0A4V3AT81"/>
<reference evidence="10 11" key="1">
    <citation type="submission" date="2019-03" db="EMBL/GenBank/DDBJ databases">
        <title>Bacillus niacini sp. nov. a Nicotinate-Metabolizing Mesophile Isolated from Soil.</title>
        <authorList>
            <person name="Zhang G."/>
        </authorList>
    </citation>
    <scope>NUCLEOTIDE SEQUENCE [LARGE SCALE GENOMIC DNA]</scope>
    <source>
        <strain evidence="10 11">WN066</strain>
    </source>
</reference>
<proteinExistence type="inferred from homology"/>
<feature type="transmembrane region" description="Helical" evidence="7">
    <location>
        <begin position="212"/>
        <end position="233"/>
    </location>
</feature>
<sequence length="300" mass="33864">MNMKVWFYLFWANVFWAGNFIFGTFVVPDISPLWATFARWFFSLFLLLPIAYFTENPKWEMIKNEWISLFLMGFLGITGYNFLLLKSLEFTSATNAALVSSLQPGVIVLFSYIFLREKLSFIQVSGLIISFLGVLIILTKGNLFELFLTRYNQGDLLMLVAVILWSFYSLISKRLKTPPITATAVSSFFSVLIMFPFTLFEGLEMTKIGSMAIIGIIYMALFPCVSSYILWNLSVRKIGLSKSGISLNLIPLMTALMAITIGGKITSAQIYGGLFVLLGVYLTTGVHKGRFKLFNPKGQF</sequence>
<dbReference type="InterPro" id="IPR037185">
    <property type="entry name" value="EmrE-like"/>
</dbReference>
<dbReference type="SUPFAM" id="SSF103481">
    <property type="entry name" value="Multidrug resistance efflux transporter EmrE"/>
    <property type="match status" value="2"/>
</dbReference>
<evidence type="ECO:0000313" key="12">
    <source>
        <dbReference type="Proteomes" id="UP001178888"/>
    </source>
</evidence>
<dbReference type="Pfam" id="PF00892">
    <property type="entry name" value="EamA"/>
    <property type="match status" value="2"/>
</dbReference>
<evidence type="ECO:0000256" key="3">
    <source>
        <dbReference type="ARBA" id="ARBA00022475"/>
    </source>
</evidence>
<feature type="transmembrane region" description="Helical" evidence="7">
    <location>
        <begin position="268"/>
        <end position="287"/>
    </location>
</feature>
<comment type="similarity">
    <text evidence="2">Belongs to the EamA transporter family.</text>
</comment>
<dbReference type="PANTHER" id="PTHR32322:SF18">
    <property type="entry name" value="S-ADENOSYLMETHIONINE_S-ADENOSYLHOMOCYSTEINE TRANSPORTER"/>
    <property type="match status" value="1"/>
</dbReference>
<dbReference type="InterPro" id="IPR050638">
    <property type="entry name" value="AA-Vitamin_Transporters"/>
</dbReference>
<feature type="transmembrane region" description="Helical" evidence="7">
    <location>
        <begin position="245"/>
        <end position="262"/>
    </location>
</feature>
<dbReference type="PANTHER" id="PTHR32322">
    <property type="entry name" value="INNER MEMBRANE TRANSPORTER"/>
    <property type="match status" value="1"/>
</dbReference>
<feature type="transmembrane region" description="Helical" evidence="7">
    <location>
        <begin position="33"/>
        <end position="54"/>
    </location>
</feature>
<dbReference type="Proteomes" id="UP000295132">
    <property type="component" value="Unassembled WGS sequence"/>
</dbReference>
<evidence type="ECO:0000256" key="1">
    <source>
        <dbReference type="ARBA" id="ARBA00004651"/>
    </source>
</evidence>
<feature type="transmembrane region" description="Helical" evidence="7">
    <location>
        <begin position="121"/>
        <end position="139"/>
    </location>
</feature>
<evidence type="ECO:0000256" key="7">
    <source>
        <dbReference type="SAM" id="Phobius"/>
    </source>
</evidence>
<dbReference type="EMBL" id="SMYO01000011">
    <property type="protein sequence ID" value="TDK58742.1"/>
    <property type="molecule type" value="Genomic_DNA"/>
</dbReference>
<comment type="caution">
    <text evidence="10">The sequence shown here is derived from an EMBL/GenBank/DDBJ whole genome shotgun (WGS) entry which is preliminary data.</text>
</comment>
<feature type="transmembrane region" description="Helical" evidence="7">
    <location>
        <begin position="66"/>
        <end position="84"/>
    </location>
</feature>
<keyword evidence="12" id="KW-1185">Reference proteome</keyword>
<feature type="transmembrane region" description="Helical" evidence="7">
    <location>
        <begin position="96"/>
        <end position="114"/>
    </location>
</feature>
<evidence type="ECO:0000313" key="10">
    <source>
        <dbReference type="EMBL" id="TDK58742.1"/>
    </source>
</evidence>
<feature type="domain" description="EamA" evidence="8">
    <location>
        <begin position="7"/>
        <end position="138"/>
    </location>
</feature>
<evidence type="ECO:0000256" key="5">
    <source>
        <dbReference type="ARBA" id="ARBA00022989"/>
    </source>
</evidence>
<dbReference type="EMBL" id="JAVGVR010000001">
    <property type="protein sequence ID" value="MDQ6599090.1"/>
    <property type="molecule type" value="Genomic_DNA"/>
</dbReference>
<keyword evidence="4 7" id="KW-0812">Transmembrane</keyword>
<keyword evidence="6 7" id="KW-0472">Membrane</keyword>
<feature type="transmembrane region" description="Helical" evidence="7">
    <location>
        <begin position="180"/>
        <end position="200"/>
    </location>
</feature>
<organism evidence="10 11">
    <name type="scientific">Bacillus salipaludis</name>
    <dbReference type="NCBI Taxonomy" id="2547811"/>
    <lineage>
        <taxon>Bacteria</taxon>
        <taxon>Bacillati</taxon>
        <taxon>Bacillota</taxon>
        <taxon>Bacilli</taxon>
        <taxon>Bacillales</taxon>
        <taxon>Bacillaceae</taxon>
        <taxon>Bacillus</taxon>
    </lineage>
</organism>
<keyword evidence="5 7" id="KW-1133">Transmembrane helix</keyword>
<dbReference type="RefSeq" id="WP_133337704.1">
    <property type="nucleotide sequence ID" value="NZ_JAVGVR010000001.1"/>
</dbReference>
<feature type="transmembrane region" description="Helical" evidence="7">
    <location>
        <begin position="151"/>
        <end position="168"/>
    </location>
</feature>
<protein>
    <submittedName>
        <fullName evidence="10">DMT family transporter</fullName>
    </submittedName>
</protein>
<comment type="subcellular location">
    <subcellularLocation>
        <location evidence="1">Cell membrane</location>
        <topology evidence="1">Multi-pass membrane protein</topology>
    </subcellularLocation>
</comment>